<gene>
    <name evidence="4" type="ORF">DY262_09150</name>
</gene>
<keyword evidence="5" id="KW-1185">Reference proteome</keyword>
<dbReference type="PANTHER" id="PTHR37302:SF1">
    <property type="entry name" value="PROTEIN DINB"/>
    <property type="match status" value="1"/>
</dbReference>
<sequence>MDARAHFLTLARYHAWATRRLLEAVSALDEEAYRRDVGLFFKSVHGTLNHLLVGEGLLWFPRFARGESPALALDMEAEPDRARLAQAVLDGALAWDGAIAHWAAERFDGRLRYTRSNGEAVDLPFAPTLAHVFNHATHHRGQITAALTLLGQPGPELDLVRYLQLQAVQPG</sequence>
<dbReference type="Proteomes" id="UP000261931">
    <property type="component" value="Unassembled WGS sequence"/>
</dbReference>
<dbReference type="SUPFAM" id="SSF109854">
    <property type="entry name" value="DinB/YfiT-like putative metalloenzymes"/>
    <property type="match status" value="1"/>
</dbReference>
<dbReference type="PANTHER" id="PTHR37302">
    <property type="entry name" value="SLR1116 PROTEIN"/>
    <property type="match status" value="1"/>
</dbReference>
<name>A0A372EKF5_9BURK</name>
<proteinExistence type="inferred from homology"/>
<organism evidence="4 5">
    <name type="scientific">Hydrogenophaga borbori</name>
    <dbReference type="NCBI Taxonomy" id="2294117"/>
    <lineage>
        <taxon>Bacteria</taxon>
        <taxon>Pseudomonadati</taxon>
        <taxon>Pseudomonadota</taxon>
        <taxon>Betaproteobacteria</taxon>
        <taxon>Burkholderiales</taxon>
        <taxon>Comamonadaceae</taxon>
        <taxon>Hydrogenophaga</taxon>
    </lineage>
</organism>
<feature type="binding site" evidence="3">
    <location>
        <position position="139"/>
    </location>
    <ligand>
        <name>a divalent metal cation</name>
        <dbReference type="ChEBI" id="CHEBI:60240"/>
    </ligand>
</feature>
<comment type="caution">
    <text evidence="4">The sequence shown here is derived from an EMBL/GenBank/DDBJ whole genome shotgun (WGS) entry which is preliminary data.</text>
</comment>
<evidence type="ECO:0000256" key="2">
    <source>
        <dbReference type="ARBA" id="ARBA00022723"/>
    </source>
</evidence>
<dbReference type="EMBL" id="QVLS01000005">
    <property type="protein sequence ID" value="RFP79394.1"/>
    <property type="molecule type" value="Genomic_DNA"/>
</dbReference>
<dbReference type="AlphaFoldDB" id="A0A372EKF5"/>
<evidence type="ECO:0000313" key="4">
    <source>
        <dbReference type="EMBL" id="RFP79394.1"/>
    </source>
</evidence>
<accession>A0A372EKF5</accession>
<protein>
    <submittedName>
        <fullName evidence="4">Damage-inducible protein DinB</fullName>
    </submittedName>
</protein>
<evidence type="ECO:0000256" key="1">
    <source>
        <dbReference type="ARBA" id="ARBA00008635"/>
    </source>
</evidence>
<dbReference type="InterPro" id="IPR034660">
    <property type="entry name" value="DinB/YfiT-like"/>
</dbReference>
<evidence type="ECO:0000256" key="3">
    <source>
        <dbReference type="PIRSR" id="PIRSR607837-1"/>
    </source>
</evidence>
<evidence type="ECO:0000313" key="5">
    <source>
        <dbReference type="Proteomes" id="UP000261931"/>
    </source>
</evidence>
<keyword evidence="2 3" id="KW-0479">Metal-binding</keyword>
<reference evidence="4 5" key="1">
    <citation type="submission" date="2018-08" db="EMBL/GenBank/DDBJ databases">
        <title>Hydrogenophaga sp. LA-38 isolated from sludge.</title>
        <authorList>
            <person name="Im W.-T."/>
        </authorList>
    </citation>
    <scope>NUCLEOTIDE SEQUENCE [LARGE SCALE GENOMIC DNA]</scope>
    <source>
        <strain evidence="4 5">LA-38</strain>
    </source>
</reference>
<dbReference type="Pfam" id="PF05163">
    <property type="entry name" value="DinB"/>
    <property type="match status" value="1"/>
</dbReference>
<dbReference type="Gene3D" id="1.20.120.450">
    <property type="entry name" value="dinb family like domain"/>
    <property type="match status" value="1"/>
</dbReference>
<dbReference type="RefSeq" id="WP_116958819.1">
    <property type="nucleotide sequence ID" value="NZ_QVLS01000005.1"/>
</dbReference>
<feature type="binding site" evidence="3">
    <location>
        <position position="50"/>
    </location>
    <ligand>
        <name>a divalent metal cation</name>
        <dbReference type="ChEBI" id="CHEBI:60240"/>
    </ligand>
</feature>
<dbReference type="InterPro" id="IPR007837">
    <property type="entry name" value="DinB"/>
</dbReference>
<feature type="binding site" evidence="3">
    <location>
        <position position="135"/>
    </location>
    <ligand>
        <name>a divalent metal cation</name>
        <dbReference type="ChEBI" id="CHEBI:60240"/>
    </ligand>
</feature>
<dbReference type="GO" id="GO:0046872">
    <property type="term" value="F:metal ion binding"/>
    <property type="evidence" value="ECO:0007669"/>
    <property type="project" value="UniProtKB-KW"/>
</dbReference>
<comment type="similarity">
    <text evidence="1">Belongs to the DinB family.</text>
</comment>